<protein>
    <submittedName>
        <fullName evidence="1">Uncharacterized protein</fullName>
    </submittedName>
</protein>
<proteinExistence type="predicted"/>
<gene>
    <name evidence="1" type="ORF">J3U88_14490</name>
</gene>
<sequence length="77" mass="8914">MDDEILTYRASAPQPAIRGEIEKASLVTDARAGPTRLGRTMCRTRMTEWDWLQAALTMKKQGYEKKQAELQNRHKKH</sequence>
<reference evidence="1" key="1">
    <citation type="submission" date="2021-03" db="EMBL/GenBank/DDBJ databases">
        <authorList>
            <person name="Wang G."/>
        </authorList>
    </citation>
    <scope>NUCLEOTIDE SEQUENCE</scope>
    <source>
        <strain evidence="1">KCTC 12899</strain>
    </source>
</reference>
<dbReference type="Proteomes" id="UP000664417">
    <property type="component" value="Unassembled WGS sequence"/>
</dbReference>
<name>A0A8J7Q655_9BACT</name>
<comment type="caution">
    <text evidence="1">The sequence shown here is derived from an EMBL/GenBank/DDBJ whole genome shotgun (WGS) entry which is preliminary data.</text>
</comment>
<evidence type="ECO:0000313" key="1">
    <source>
        <dbReference type="EMBL" id="MBO1319680.1"/>
    </source>
</evidence>
<dbReference type="RefSeq" id="WP_207859585.1">
    <property type="nucleotide sequence ID" value="NZ_JAFREP010000013.1"/>
</dbReference>
<keyword evidence="2" id="KW-1185">Reference proteome</keyword>
<accession>A0A8J7Q655</accession>
<dbReference type="AlphaFoldDB" id="A0A8J7Q655"/>
<dbReference type="EMBL" id="JAFREP010000013">
    <property type="protein sequence ID" value="MBO1319680.1"/>
    <property type="molecule type" value="Genomic_DNA"/>
</dbReference>
<evidence type="ECO:0000313" key="2">
    <source>
        <dbReference type="Proteomes" id="UP000664417"/>
    </source>
</evidence>
<organism evidence="1 2">
    <name type="scientific">Acanthopleuribacter pedis</name>
    <dbReference type="NCBI Taxonomy" id="442870"/>
    <lineage>
        <taxon>Bacteria</taxon>
        <taxon>Pseudomonadati</taxon>
        <taxon>Acidobacteriota</taxon>
        <taxon>Holophagae</taxon>
        <taxon>Acanthopleuribacterales</taxon>
        <taxon>Acanthopleuribacteraceae</taxon>
        <taxon>Acanthopleuribacter</taxon>
    </lineage>
</organism>